<name>A0A0M0JFX0_9EUKA</name>
<dbReference type="SUPFAM" id="SSF49562">
    <property type="entry name" value="C2 domain (Calcium/lipid-binding domain, CaLB)"/>
    <property type="match status" value="1"/>
</dbReference>
<dbReference type="GO" id="GO:0051015">
    <property type="term" value="F:actin filament binding"/>
    <property type="evidence" value="ECO:0007669"/>
    <property type="project" value="InterPro"/>
</dbReference>
<dbReference type="Gene3D" id="2.60.40.10">
    <property type="entry name" value="Immunoglobulins"/>
    <property type="match status" value="3"/>
</dbReference>
<feature type="repeat" description="Filamin" evidence="2">
    <location>
        <begin position="361"/>
        <end position="480"/>
    </location>
</feature>
<feature type="compositionally biased region" description="Basic residues" evidence="3">
    <location>
        <begin position="914"/>
        <end position="928"/>
    </location>
</feature>
<dbReference type="GO" id="GO:0030036">
    <property type="term" value="P:actin cytoskeleton organization"/>
    <property type="evidence" value="ECO:0007669"/>
    <property type="project" value="InterPro"/>
</dbReference>
<dbReference type="OrthoDB" id="1029639at2759"/>
<dbReference type="Gene3D" id="2.60.40.150">
    <property type="entry name" value="C2 domain"/>
    <property type="match status" value="1"/>
</dbReference>
<organism evidence="5 6">
    <name type="scientific">Chrysochromulina tobinii</name>
    <dbReference type="NCBI Taxonomy" id="1460289"/>
    <lineage>
        <taxon>Eukaryota</taxon>
        <taxon>Haptista</taxon>
        <taxon>Haptophyta</taxon>
        <taxon>Prymnesiophyceae</taxon>
        <taxon>Prymnesiales</taxon>
        <taxon>Chrysochromulinaceae</taxon>
        <taxon>Chrysochromulina</taxon>
    </lineage>
</organism>
<dbReference type="InterPro" id="IPR035892">
    <property type="entry name" value="C2_domain_sf"/>
</dbReference>
<dbReference type="Proteomes" id="UP000037460">
    <property type="component" value="Unassembled WGS sequence"/>
</dbReference>
<dbReference type="PROSITE" id="PS50194">
    <property type="entry name" value="FILAMIN_REPEAT"/>
    <property type="match status" value="2"/>
</dbReference>
<dbReference type="InterPro" id="IPR013783">
    <property type="entry name" value="Ig-like_fold"/>
</dbReference>
<feature type="compositionally biased region" description="Basic and acidic residues" evidence="3">
    <location>
        <begin position="556"/>
        <end position="572"/>
    </location>
</feature>
<dbReference type="PANTHER" id="PTHR38537">
    <property type="entry name" value="JITTERBUG, ISOFORM N"/>
    <property type="match status" value="1"/>
</dbReference>
<feature type="domain" description="C2" evidence="4">
    <location>
        <begin position="1"/>
        <end position="113"/>
    </location>
</feature>
<proteinExistence type="predicted"/>
<comment type="caution">
    <text evidence="5">The sequence shown here is derived from an EMBL/GenBank/DDBJ whole genome shotgun (WGS) entry which is preliminary data.</text>
</comment>
<dbReference type="AlphaFoldDB" id="A0A0M0JFX0"/>
<dbReference type="SMART" id="SM00557">
    <property type="entry name" value="IG_FLMN"/>
    <property type="match status" value="2"/>
</dbReference>
<evidence type="ECO:0000259" key="4">
    <source>
        <dbReference type="PROSITE" id="PS50004"/>
    </source>
</evidence>
<dbReference type="InterPro" id="IPR001298">
    <property type="entry name" value="Filamin/ABP280_rpt"/>
</dbReference>
<dbReference type="InterPro" id="IPR044801">
    <property type="entry name" value="Filamin"/>
</dbReference>
<evidence type="ECO:0000256" key="2">
    <source>
        <dbReference type="PROSITE-ProRule" id="PRU00087"/>
    </source>
</evidence>
<dbReference type="EMBL" id="JWZX01002987">
    <property type="protein sequence ID" value="KOO25355.1"/>
    <property type="molecule type" value="Genomic_DNA"/>
</dbReference>
<dbReference type="PROSITE" id="PS50004">
    <property type="entry name" value="C2"/>
    <property type="match status" value="1"/>
</dbReference>
<evidence type="ECO:0000313" key="5">
    <source>
        <dbReference type="EMBL" id="KOO25355.1"/>
    </source>
</evidence>
<keyword evidence="6" id="KW-1185">Reference proteome</keyword>
<dbReference type="Pfam" id="PF00168">
    <property type="entry name" value="C2"/>
    <property type="match status" value="1"/>
</dbReference>
<gene>
    <name evidence="5" type="ORF">Ctob_006937</name>
</gene>
<dbReference type="SUPFAM" id="SSF81296">
    <property type="entry name" value="E set domains"/>
    <property type="match status" value="2"/>
</dbReference>
<evidence type="ECO:0000256" key="3">
    <source>
        <dbReference type="SAM" id="MobiDB-lite"/>
    </source>
</evidence>
<dbReference type="InterPro" id="IPR017868">
    <property type="entry name" value="Filamin/ABP280_repeat-like"/>
</dbReference>
<reference evidence="6" key="1">
    <citation type="journal article" date="2015" name="PLoS Genet.">
        <title>Genome Sequence and Transcriptome Analyses of Chrysochromulina tobin: Metabolic Tools for Enhanced Algal Fitness in the Prominent Order Prymnesiales (Haptophyceae).</title>
        <authorList>
            <person name="Hovde B.T."/>
            <person name="Deodato C.R."/>
            <person name="Hunsperger H.M."/>
            <person name="Ryken S.A."/>
            <person name="Yost W."/>
            <person name="Jha R.K."/>
            <person name="Patterson J."/>
            <person name="Monnat R.J. Jr."/>
            <person name="Barlow S.B."/>
            <person name="Starkenburg S.R."/>
            <person name="Cattolico R.A."/>
        </authorList>
    </citation>
    <scope>NUCLEOTIDE SEQUENCE</scope>
    <source>
        <strain evidence="6">CCMP291</strain>
    </source>
</reference>
<dbReference type="InterPro" id="IPR000008">
    <property type="entry name" value="C2_dom"/>
</dbReference>
<dbReference type="PANTHER" id="PTHR38537:SF8">
    <property type="entry name" value="FILAMIN-A"/>
    <property type="match status" value="1"/>
</dbReference>
<evidence type="ECO:0000256" key="1">
    <source>
        <dbReference type="ARBA" id="ARBA00022737"/>
    </source>
</evidence>
<evidence type="ECO:0000313" key="6">
    <source>
        <dbReference type="Proteomes" id="UP000037460"/>
    </source>
</evidence>
<dbReference type="SMART" id="SM00239">
    <property type="entry name" value="C2"/>
    <property type="match status" value="1"/>
</dbReference>
<accession>A0A0M0JFX0</accession>
<feature type="region of interest" description="Disordered" evidence="3">
    <location>
        <begin position="887"/>
        <end position="986"/>
    </location>
</feature>
<dbReference type="InterPro" id="IPR014756">
    <property type="entry name" value="Ig_E-set"/>
</dbReference>
<feature type="compositionally biased region" description="Polar residues" evidence="3">
    <location>
        <begin position="545"/>
        <end position="554"/>
    </location>
</feature>
<feature type="region of interest" description="Disordered" evidence="3">
    <location>
        <begin position="543"/>
        <end position="572"/>
    </location>
</feature>
<protein>
    <submittedName>
        <fullName evidence="5">Filamin like protein</fullName>
    </submittedName>
</protein>
<dbReference type="PRINTS" id="PR00360">
    <property type="entry name" value="C2DOMAIN"/>
</dbReference>
<feature type="repeat" description="Filamin" evidence="2">
    <location>
        <begin position="743"/>
        <end position="765"/>
    </location>
</feature>
<sequence length="986" mass="105687">MEERLATVGKLRICLAKAAGLAAADLNGKSDPYVSFTCAEHKVVSTVKAKTLSPVWNETYEMEDALQKFVVNGLMIKVFDCDNPQKPEKDDMLAQKQVSLEGLRRENASQFEAEVLFDASGKNPAGKIFFELRWEPPANPEDEEVETHTPLVVGDERVVIGMRPLILRESFDKRSPILTSILPGTRVQMHETREMAEGRRVRVRVMSLPGAPPLLEKIYGWITAVHFDGRKRLAKRHLKLDAFERRRQVDLWSKRLSDDKALLGIQAMLNSKEASASGLEGKDKEGKVGPSFAHELTECQHNIAFAYGGLFPGTLHAHGALIKTHQVSYSVGAAGKYLMHVGLRQQSVVLPGSPFLLQVKPGLAHAPSTRLPEGVLPLETVVGTEGRLVIQMCDCMGNRCVDGGAPLEVTIQGQQAAKQADTSGQSAGGDATNAPLTCKCIDQQDGTFIVSWTGKVSKNYMLELRMNHAHLVGSPVPLKMVPAELDIGRCELLAPREAIAGIASQISVTCRDAYGNEVSPQTDGSGAPPFGLVLLPLANKEKIQSGPSKDNGASSLKKEEKGGADEKRRASLLKKEERANLVKTLESIPFQTSWDKSNVQMSFIPKEAGDFELHVWCEPDGKGTRHFLPGSPMVLKVQAGRASATGSIIKDVGSLAQLIAGDKLMTKVQICDEFNNFASLSAPGDMVAILETPVGHVTLIKKTDDKSKSAEQSESKKKSSVAVANSAIGLYEIMSPSELTVKGSHKVSIELNGTSVTGSPIKFNVAPGQPSVSKSYMEAKNSRLEVDSPIDIVLRLLDKHGNQCERGGVRVDAKVFGSKASEAKVVDHANGIITITFTASLPGDYKCQCRLENADMPVLLLHVGEVHQKGSTRPDDDVEMGVEMGASPLSTAPLMPPRSTGGGAASTEVEAPTKRGKKSKKKEGKGKTSRPPTPKDEGAFLALAPTASAPDASELVAAKSPIKTARSPSSGSGAAGSGKGTKTSRV</sequence>
<keyword evidence="1" id="KW-0677">Repeat</keyword>